<keyword evidence="3" id="KW-1003">Cell membrane</keyword>
<organism evidence="10 11">
    <name type="scientific">Puniceicoccus vermicola</name>
    <dbReference type="NCBI Taxonomy" id="388746"/>
    <lineage>
        <taxon>Bacteria</taxon>
        <taxon>Pseudomonadati</taxon>
        <taxon>Verrucomicrobiota</taxon>
        <taxon>Opitutia</taxon>
        <taxon>Puniceicoccales</taxon>
        <taxon>Puniceicoccaceae</taxon>
        <taxon>Puniceicoccus</taxon>
    </lineage>
</organism>
<evidence type="ECO:0000313" key="10">
    <source>
        <dbReference type="EMBL" id="MBC2603798.1"/>
    </source>
</evidence>
<dbReference type="Proteomes" id="UP000525652">
    <property type="component" value="Unassembled WGS sequence"/>
</dbReference>
<dbReference type="GO" id="GO:0015297">
    <property type="term" value="F:antiporter activity"/>
    <property type="evidence" value="ECO:0007669"/>
    <property type="project" value="TreeGrafter"/>
</dbReference>
<keyword evidence="6 9" id="KW-0472">Membrane</keyword>
<dbReference type="RefSeq" id="WP_185694417.1">
    <property type="nucleotide sequence ID" value="NZ_JACHVA010000133.1"/>
</dbReference>
<dbReference type="PANTHER" id="PTHR30561:SF1">
    <property type="entry name" value="MULTIDRUG TRANSPORTER EMRE"/>
    <property type="match status" value="1"/>
</dbReference>
<dbReference type="Gene3D" id="1.10.3730.20">
    <property type="match status" value="1"/>
</dbReference>
<evidence type="ECO:0000256" key="3">
    <source>
        <dbReference type="ARBA" id="ARBA00022475"/>
    </source>
</evidence>
<evidence type="ECO:0000256" key="5">
    <source>
        <dbReference type="ARBA" id="ARBA00022989"/>
    </source>
</evidence>
<comment type="caution">
    <text evidence="10">The sequence shown here is derived from an EMBL/GenBank/DDBJ whole genome shotgun (WGS) entry which is preliminary data.</text>
</comment>
<comment type="similarity">
    <text evidence="7 8">Belongs to the drug/metabolite transporter (DMT) superfamily. Small multidrug resistance (SMR) (TC 2.A.7.1) family.</text>
</comment>
<proteinExistence type="inferred from homology"/>
<feature type="transmembrane region" description="Helical" evidence="9">
    <location>
        <begin position="34"/>
        <end position="51"/>
    </location>
</feature>
<dbReference type="Pfam" id="PF00893">
    <property type="entry name" value="Multi_Drug_Res"/>
    <property type="match status" value="1"/>
</dbReference>
<evidence type="ECO:0000256" key="8">
    <source>
        <dbReference type="RuleBase" id="RU003942"/>
    </source>
</evidence>
<reference evidence="10 11" key="1">
    <citation type="submission" date="2020-07" db="EMBL/GenBank/DDBJ databases">
        <authorList>
            <person name="Feng X."/>
        </authorList>
    </citation>
    <scope>NUCLEOTIDE SEQUENCE [LARGE SCALE GENOMIC DNA]</scope>
    <source>
        <strain evidence="10 11">JCM14086</strain>
    </source>
</reference>
<dbReference type="GO" id="GO:1990961">
    <property type="term" value="P:xenobiotic detoxification by transmembrane export across the plasma membrane"/>
    <property type="evidence" value="ECO:0007669"/>
    <property type="project" value="UniProtKB-ARBA"/>
</dbReference>
<dbReference type="PANTHER" id="PTHR30561">
    <property type="entry name" value="SMR FAMILY PROTON-DEPENDENT DRUG EFFLUX TRANSPORTER SUGE"/>
    <property type="match status" value="1"/>
</dbReference>
<dbReference type="AlphaFoldDB" id="A0A7X1E668"/>
<dbReference type="GO" id="GO:0015199">
    <property type="term" value="F:amino-acid betaine transmembrane transporter activity"/>
    <property type="evidence" value="ECO:0007669"/>
    <property type="project" value="TreeGrafter"/>
</dbReference>
<evidence type="ECO:0000256" key="7">
    <source>
        <dbReference type="ARBA" id="ARBA00038032"/>
    </source>
</evidence>
<evidence type="ECO:0000256" key="6">
    <source>
        <dbReference type="ARBA" id="ARBA00023136"/>
    </source>
</evidence>
<accession>A0A7X1E668</accession>
<keyword evidence="11" id="KW-1185">Reference proteome</keyword>
<gene>
    <name evidence="10" type="ORF">H5P30_18620</name>
</gene>
<dbReference type="GO" id="GO:0005886">
    <property type="term" value="C:plasma membrane"/>
    <property type="evidence" value="ECO:0007669"/>
    <property type="project" value="UniProtKB-SubCell"/>
</dbReference>
<dbReference type="EMBL" id="JACHVA010000133">
    <property type="protein sequence ID" value="MBC2603798.1"/>
    <property type="molecule type" value="Genomic_DNA"/>
</dbReference>
<comment type="subcellular location">
    <subcellularLocation>
        <location evidence="1 8">Cell membrane</location>
        <topology evidence="1 8">Multi-pass membrane protein</topology>
    </subcellularLocation>
</comment>
<evidence type="ECO:0000313" key="11">
    <source>
        <dbReference type="Proteomes" id="UP000525652"/>
    </source>
</evidence>
<dbReference type="GO" id="GO:0031460">
    <property type="term" value="P:glycine betaine transport"/>
    <property type="evidence" value="ECO:0007669"/>
    <property type="project" value="TreeGrafter"/>
</dbReference>
<evidence type="ECO:0000256" key="9">
    <source>
        <dbReference type="SAM" id="Phobius"/>
    </source>
</evidence>
<dbReference type="GO" id="GO:0015220">
    <property type="term" value="F:choline transmembrane transporter activity"/>
    <property type="evidence" value="ECO:0007669"/>
    <property type="project" value="TreeGrafter"/>
</dbReference>
<dbReference type="SUPFAM" id="SSF103481">
    <property type="entry name" value="Multidrug resistance efflux transporter EmrE"/>
    <property type="match status" value="1"/>
</dbReference>
<feature type="transmembrane region" description="Helical" evidence="9">
    <location>
        <begin position="58"/>
        <end position="79"/>
    </location>
</feature>
<dbReference type="InterPro" id="IPR045324">
    <property type="entry name" value="Small_multidrug_res"/>
</dbReference>
<dbReference type="InterPro" id="IPR037185">
    <property type="entry name" value="EmrE-like"/>
</dbReference>
<sequence>MVSWIYLLISVVAEASGTAALVASKGFTRPLPTALMICSYVGALFFLSLTIRTIPVGVAYAVWCGIGIVLISLIAWIFFGQKLDSPAILGITFIVIGVVILNAFSKATLHH</sequence>
<keyword evidence="5 9" id="KW-1133">Transmembrane helix</keyword>
<name>A0A7X1E668_9BACT</name>
<evidence type="ECO:0000256" key="1">
    <source>
        <dbReference type="ARBA" id="ARBA00004651"/>
    </source>
</evidence>
<dbReference type="InterPro" id="IPR000390">
    <property type="entry name" value="Small_drug/metabolite_transptr"/>
</dbReference>
<dbReference type="FunFam" id="1.10.3730.20:FF:000001">
    <property type="entry name" value="Quaternary ammonium compound resistance transporter SugE"/>
    <property type="match status" value="1"/>
</dbReference>
<protein>
    <submittedName>
        <fullName evidence="10">Multidrug efflux SMR transporter</fullName>
    </submittedName>
</protein>
<feature type="transmembrane region" description="Helical" evidence="9">
    <location>
        <begin position="85"/>
        <end position="104"/>
    </location>
</feature>
<keyword evidence="4 8" id="KW-0812">Transmembrane</keyword>
<evidence type="ECO:0000256" key="2">
    <source>
        <dbReference type="ARBA" id="ARBA00022448"/>
    </source>
</evidence>
<keyword evidence="2" id="KW-0813">Transport</keyword>
<evidence type="ECO:0000256" key="4">
    <source>
        <dbReference type="ARBA" id="ARBA00022692"/>
    </source>
</evidence>